<evidence type="ECO:0000256" key="1">
    <source>
        <dbReference type="ARBA" id="ARBA00001031"/>
    </source>
</evidence>
<dbReference type="PROSITE" id="PS51278">
    <property type="entry name" value="GATASE_TYPE_2"/>
    <property type="match status" value="1"/>
</dbReference>
<reference evidence="10" key="1">
    <citation type="submission" date="2023-03" db="EMBL/GenBank/DDBJ databases">
        <authorList>
            <person name="Steffen K."/>
            <person name="Cardenas P."/>
        </authorList>
    </citation>
    <scope>NUCLEOTIDE SEQUENCE</scope>
</reference>
<sequence>KSAGKLSKLRSILSNGLPDGSSGVGHTRWATHGGPTDFNAHPHTDCSGDIMVVHNGIFENYLDLKRELADEGHIFNSQTDAECIPHLIESYMNNGCSLEEATRAAASRIDGANAVVVLSRKEPDKIVSFKLGNAGGIVIGYGESEMLLASDIAALLPHVRTVAYLAVGEMATVTRKRVQYTRIDGSAVKKSTARVSYGALTATKGEYKHFMLKEIHEQPDAVLDTLRGRVQFDPPGITLPDFPFSDDRIRSFNRAIIIGMGTSLHAGMVGRMWIESLAGLACEVDNSSEFRYRDAVLDENTLVISISQSGETADTLGAMDLAKSRGARQLTLCNYEGTQSTRVADGVLPIRAGLEISVAGTKTFVCSLVTLYALAAYLGVKRGYLSEERLANIVQELLHLPEMIGQLLSDQSQYERLALKYGRRANFLFLGRGKNYPLAMEGALKLKEISYIHAEGYPAGEMKHGPISLIDRKMPVVALVPQDDLYEKMLSNVNEVKARRGSVVAVAAEGDKHISEKADEVIWIPKASANITPILNAIPMQLLAYYIAVERGCDVDQPRNLAKSVTVE</sequence>
<proteinExistence type="predicted"/>
<feature type="non-terminal residue" evidence="10">
    <location>
        <position position="1"/>
    </location>
</feature>
<dbReference type="GO" id="GO:0046349">
    <property type="term" value="P:amino sugar biosynthetic process"/>
    <property type="evidence" value="ECO:0007669"/>
    <property type="project" value="UniProtKB-ARBA"/>
</dbReference>
<name>A0AA35WZ56_GEOBA</name>
<dbReference type="InterPro" id="IPR035466">
    <property type="entry name" value="GlmS/AgaS_SIS"/>
</dbReference>
<keyword evidence="7" id="KW-0315">Glutamine amidotransferase</keyword>
<dbReference type="EC" id="2.6.1.16" evidence="3"/>
<dbReference type="AlphaFoldDB" id="A0AA35WZ56"/>
<dbReference type="GO" id="GO:0006002">
    <property type="term" value="P:fructose 6-phosphate metabolic process"/>
    <property type="evidence" value="ECO:0007669"/>
    <property type="project" value="TreeGrafter"/>
</dbReference>
<dbReference type="InterPro" id="IPR035490">
    <property type="entry name" value="GlmS/FrlB_SIS"/>
</dbReference>
<evidence type="ECO:0000256" key="2">
    <source>
        <dbReference type="ARBA" id="ARBA00004775"/>
    </source>
</evidence>
<keyword evidence="4 10" id="KW-0032">Aminotransferase</keyword>
<dbReference type="CDD" id="cd05008">
    <property type="entry name" value="SIS_GlmS_GlmD_1"/>
    <property type="match status" value="1"/>
</dbReference>
<evidence type="ECO:0000259" key="9">
    <source>
        <dbReference type="PROSITE" id="PS51464"/>
    </source>
</evidence>
<accession>A0AA35WZ56</accession>
<evidence type="ECO:0000256" key="5">
    <source>
        <dbReference type="ARBA" id="ARBA00022679"/>
    </source>
</evidence>
<gene>
    <name evidence="10" type="ORF">GBAR_LOCUS19160</name>
</gene>
<dbReference type="InterPro" id="IPR005855">
    <property type="entry name" value="GFAT"/>
</dbReference>
<dbReference type="GO" id="GO:0006047">
    <property type="term" value="P:UDP-N-acetylglucosamine metabolic process"/>
    <property type="evidence" value="ECO:0007669"/>
    <property type="project" value="TreeGrafter"/>
</dbReference>
<dbReference type="EMBL" id="CASHTH010002708">
    <property type="protein sequence ID" value="CAI8033986.1"/>
    <property type="molecule type" value="Genomic_DNA"/>
</dbReference>
<dbReference type="InterPro" id="IPR001347">
    <property type="entry name" value="SIS_dom"/>
</dbReference>
<dbReference type="GO" id="GO:0005829">
    <property type="term" value="C:cytosol"/>
    <property type="evidence" value="ECO:0007669"/>
    <property type="project" value="TreeGrafter"/>
</dbReference>
<dbReference type="GO" id="GO:0097367">
    <property type="term" value="F:carbohydrate derivative binding"/>
    <property type="evidence" value="ECO:0007669"/>
    <property type="project" value="InterPro"/>
</dbReference>
<dbReference type="CDD" id="cd05009">
    <property type="entry name" value="SIS_GlmS_GlmD_2"/>
    <property type="match status" value="1"/>
</dbReference>
<keyword evidence="6" id="KW-0677">Repeat</keyword>
<dbReference type="SUPFAM" id="SSF56235">
    <property type="entry name" value="N-terminal nucleophile aminohydrolases (Ntn hydrolases)"/>
    <property type="match status" value="1"/>
</dbReference>
<evidence type="ECO:0000256" key="4">
    <source>
        <dbReference type="ARBA" id="ARBA00022576"/>
    </source>
</evidence>
<dbReference type="PANTHER" id="PTHR10937">
    <property type="entry name" value="GLUCOSAMINE--FRUCTOSE-6-PHOSPHATE AMINOTRANSFERASE, ISOMERIZING"/>
    <property type="match status" value="1"/>
</dbReference>
<evidence type="ECO:0000259" key="8">
    <source>
        <dbReference type="PROSITE" id="PS51278"/>
    </source>
</evidence>
<evidence type="ECO:0000256" key="3">
    <source>
        <dbReference type="ARBA" id="ARBA00012916"/>
    </source>
</evidence>
<evidence type="ECO:0000313" key="10">
    <source>
        <dbReference type="EMBL" id="CAI8033986.1"/>
    </source>
</evidence>
<dbReference type="Pfam" id="PF01380">
    <property type="entry name" value="SIS"/>
    <property type="match status" value="2"/>
</dbReference>
<organism evidence="10 11">
    <name type="scientific">Geodia barretti</name>
    <name type="common">Barrett's horny sponge</name>
    <dbReference type="NCBI Taxonomy" id="519541"/>
    <lineage>
        <taxon>Eukaryota</taxon>
        <taxon>Metazoa</taxon>
        <taxon>Porifera</taxon>
        <taxon>Demospongiae</taxon>
        <taxon>Heteroscleromorpha</taxon>
        <taxon>Tetractinellida</taxon>
        <taxon>Astrophorina</taxon>
        <taxon>Geodiidae</taxon>
        <taxon>Geodia</taxon>
    </lineage>
</organism>
<dbReference type="GO" id="GO:0004360">
    <property type="term" value="F:glutamine-fructose-6-phosphate transaminase (isomerizing) activity"/>
    <property type="evidence" value="ECO:0007669"/>
    <property type="project" value="UniProtKB-EC"/>
</dbReference>
<dbReference type="Gene3D" id="3.40.50.10490">
    <property type="entry name" value="Glucose-6-phosphate isomerase like protein, domain 1"/>
    <property type="match status" value="2"/>
</dbReference>
<keyword evidence="11" id="KW-1185">Reference proteome</keyword>
<dbReference type="PROSITE" id="PS51464">
    <property type="entry name" value="SIS"/>
    <property type="match status" value="2"/>
</dbReference>
<dbReference type="NCBIfam" id="NF001484">
    <property type="entry name" value="PRK00331.1"/>
    <property type="match status" value="1"/>
</dbReference>
<dbReference type="Pfam" id="PF13522">
    <property type="entry name" value="GATase_6"/>
    <property type="match status" value="1"/>
</dbReference>
<comment type="pathway">
    <text evidence="2">Nucleotide-sugar biosynthesis; UDP-N-acetyl-alpha-D-glucosamine biosynthesis; alpha-D-glucosamine 6-phosphate from D-fructose 6-phosphate: step 1/1.</text>
</comment>
<dbReference type="InterPro" id="IPR017932">
    <property type="entry name" value="GATase_2_dom"/>
</dbReference>
<feature type="domain" description="Glutamine amidotransferase type-2" evidence="8">
    <location>
        <begin position="1"/>
        <end position="176"/>
    </location>
</feature>
<dbReference type="GO" id="GO:0006487">
    <property type="term" value="P:protein N-linked glycosylation"/>
    <property type="evidence" value="ECO:0007669"/>
    <property type="project" value="TreeGrafter"/>
</dbReference>
<dbReference type="Proteomes" id="UP001174909">
    <property type="component" value="Unassembled WGS sequence"/>
</dbReference>
<evidence type="ECO:0000256" key="6">
    <source>
        <dbReference type="ARBA" id="ARBA00022737"/>
    </source>
</evidence>
<dbReference type="PANTHER" id="PTHR10937:SF0">
    <property type="entry name" value="GLUTAMINE--FRUCTOSE-6-PHOSPHATE TRANSAMINASE (ISOMERIZING)"/>
    <property type="match status" value="1"/>
</dbReference>
<feature type="domain" description="SIS" evidence="9">
    <location>
        <begin position="417"/>
        <end position="558"/>
    </location>
</feature>
<dbReference type="FunFam" id="3.40.50.10490:FF:000001">
    <property type="entry name" value="Glutamine--fructose-6-phosphate aminotransferase [isomerizing]"/>
    <property type="match status" value="1"/>
</dbReference>
<feature type="domain" description="SIS" evidence="9">
    <location>
        <begin position="245"/>
        <end position="384"/>
    </location>
</feature>
<dbReference type="InterPro" id="IPR046348">
    <property type="entry name" value="SIS_dom_sf"/>
</dbReference>
<dbReference type="NCBIfam" id="TIGR01135">
    <property type="entry name" value="glmS"/>
    <property type="match status" value="1"/>
</dbReference>
<dbReference type="InterPro" id="IPR029055">
    <property type="entry name" value="Ntn_hydrolases_N"/>
</dbReference>
<evidence type="ECO:0000256" key="7">
    <source>
        <dbReference type="ARBA" id="ARBA00022962"/>
    </source>
</evidence>
<protein>
    <recommendedName>
        <fullName evidence="3">glutamine--fructose-6-phosphate transaminase (isomerizing)</fullName>
        <ecNumber evidence="3">2.6.1.16</ecNumber>
    </recommendedName>
</protein>
<keyword evidence="5" id="KW-0808">Transferase</keyword>
<evidence type="ECO:0000313" key="11">
    <source>
        <dbReference type="Proteomes" id="UP001174909"/>
    </source>
</evidence>
<dbReference type="FunFam" id="3.40.50.10490:FF:000002">
    <property type="entry name" value="Glutamine--fructose-6-phosphate aminotransferase [isomerizing]"/>
    <property type="match status" value="1"/>
</dbReference>
<dbReference type="SUPFAM" id="SSF53697">
    <property type="entry name" value="SIS domain"/>
    <property type="match status" value="1"/>
</dbReference>
<comment type="catalytic activity">
    <reaction evidence="1">
        <text>D-fructose 6-phosphate + L-glutamine = D-glucosamine 6-phosphate + L-glutamate</text>
        <dbReference type="Rhea" id="RHEA:13237"/>
        <dbReference type="ChEBI" id="CHEBI:29985"/>
        <dbReference type="ChEBI" id="CHEBI:58359"/>
        <dbReference type="ChEBI" id="CHEBI:58725"/>
        <dbReference type="ChEBI" id="CHEBI:61527"/>
        <dbReference type="EC" id="2.6.1.16"/>
    </reaction>
</comment>
<comment type="caution">
    <text evidence="10">The sequence shown here is derived from an EMBL/GenBank/DDBJ whole genome shotgun (WGS) entry which is preliminary data.</text>
</comment>
<dbReference type="Gene3D" id="3.60.20.10">
    <property type="entry name" value="Glutamine Phosphoribosylpyrophosphate, subunit 1, domain 1"/>
    <property type="match status" value="1"/>
</dbReference>